<dbReference type="GO" id="GO:0016491">
    <property type="term" value="F:oxidoreductase activity"/>
    <property type="evidence" value="ECO:0007669"/>
    <property type="project" value="InterPro"/>
</dbReference>
<name>A0A5S5C5Q2_9FLAO</name>
<dbReference type="Proteomes" id="UP000324376">
    <property type="component" value="Unassembled WGS sequence"/>
</dbReference>
<dbReference type="PROSITE" id="PS51352">
    <property type="entry name" value="THIOREDOXIN_2"/>
    <property type="match status" value="1"/>
</dbReference>
<evidence type="ECO:0000313" key="2">
    <source>
        <dbReference type="EMBL" id="TYP73650.1"/>
    </source>
</evidence>
<dbReference type="PANTHER" id="PTHR42852">
    <property type="entry name" value="THIOL:DISULFIDE INTERCHANGE PROTEIN DSBE"/>
    <property type="match status" value="1"/>
</dbReference>
<dbReference type="InterPro" id="IPR000866">
    <property type="entry name" value="AhpC/TSA"/>
</dbReference>
<dbReference type="GO" id="GO:0016209">
    <property type="term" value="F:antioxidant activity"/>
    <property type="evidence" value="ECO:0007669"/>
    <property type="project" value="InterPro"/>
</dbReference>
<proteinExistence type="predicted"/>
<dbReference type="InterPro" id="IPR050553">
    <property type="entry name" value="Thioredoxin_ResA/DsbE_sf"/>
</dbReference>
<dbReference type="InterPro" id="IPR036249">
    <property type="entry name" value="Thioredoxin-like_sf"/>
</dbReference>
<dbReference type="Gene3D" id="3.40.30.10">
    <property type="entry name" value="Glutaredoxin"/>
    <property type="match status" value="1"/>
</dbReference>
<feature type="domain" description="Thioredoxin" evidence="1">
    <location>
        <begin position="17"/>
        <end position="177"/>
    </location>
</feature>
<reference evidence="2 3" key="1">
    <citation type="submission" date="2019-07" db="EMBL/GenBank/DDBJ databases">
        <title>Genomic Encyclopedia of Archaeal and Bacterial Type Strains, Phase II (KMG-II): from individual species to whole genera.</title>
        <authorList>
            <person name="Goeker M."/>
        </authorList>
    </citation>
    <scope>NUCLEOTIDE SEQUENCE [LARGE SCALE GENOMIC DNA]</scope>
    <source>
        <strain evidence="2 3">DSM 17527</strain>
    </source>
</reference>
<sequence length="177" mass="20440">MKKISFALSYLVLIGFLLSCKQKPAIIMDPIAIVEAKGYAIPVYDFENFKVLLGKKDDKIRVVNFWATWCKPCIEEMPYFELVNSAYADKNVEVILVSLDVPSQIESKLIPYLERQNIQSQVVVLDDPDANSWIPKVDEDWTGAIPATYIYKGNECYFYEQSFSYNELEKELKKFIP</sequence>
<dbReference type="OrthoDB" id="9815205at2"/>
<dbReference type="PROSITE" id="PS51257">
    <property type="entry name" value="PROKAR_LIPOPROTEIN"/>
    <property type="match status" value="1"/>
</dbReference>
<dbReference type="InterPro" id="IPR013766">
    <property type="entry name" value="Thioredoxin_domain"/>
</dbReference>
<evidence type="ECO:0000313" key="3">
    <source>
        <dbReference type="Proteomes" id="UP000324376"/>
    </source>
</evidence>
<comment type="caution">
    <text evidence="2">The sequence shown here is derived from an EMBL/GenBank/DDBJ whole genome shotgun (WGS) entry which is preliminary data.</text>
</comment>
<keyword evidence="3" id="KW-1185">Reference proteome</keyword>
<organism evidence="2 3">
    <name type="scientific">Aquimarina intermedia</name>
    <dbReference type="NCBI Taxonomy" id="350814"/>
    <lineage>
        <taxon>Bacteria</taxon>
        <taxon>Pseudomonadati</taxon>
        <taxon>Bacteroidota</taxon>
        <taxon>Flavobacteriia</taxon>
        <taxon>Flavobacteriales</taxon>
        <taxon>Flavobacteriaceae</taxon>
        <taxon>Aquimarina</taxon>
    </lineage>
</organism>
<dbReference type="CDD" id="cd02966">
    <property type="entry name" value="TlpA_like_family"/>
    <property type="match status" value="1"/>
</dbReference>
<evidence type="ECO:0000259" key="1">
    <source>
        <dbReference type="PROSITE" id="PS51352"/>
    </source>
</evidence>
<accession>A0A5S5C5Q2</accession>
<protein>
    <submittedName>
        <fullName evidence="2">AhpC/TSA family protein</fullName>
    </submittedName>
</protein>
<dbReference type="PANTHER" id="PTHR42852:SF13">
    <property type="entry name" value="PROTEIN DIPZ"/>
    <property type="match status" value="1"/>
</dbReference>
<dbReference type="AlphaFoldDB" id="A0A5S5C5Q2"/>
<gene>
    <name evidence="2" type="ORF">BD809_105241</name>
</gene>
<dbReference type="EMBL" id="VNHU01000005">
    <property type="protein sequence ID" value="TYP73650.1"/>
    <property type="molecule type" value="Genomic_DNA"/>
</dbReference>
<dbReference type="SUPFAM" id="SSF52833">
    <property type="entry name" value="Thioredoxin-like"/>
    <property type="match status" value="1"/>
</dbReference>
<dbReference type="Pfam" id="PF00578">
    <property type="entry name" value="AhpC-TSA"/>
    <property type="match status" value="1"/>
</dbReference>
<dbReference type="RefSeq" id="WP_148782743.1">
    <property type="nucleotide sequence ID" value="NZ_VNHU01000005.1"/>
</dbReference>